<evidence type="ECO:0000256" key="1">
    <source>
        <dbReference type="SAM" id="MobiDB-lite"/>
    </source>
</evidence>
<organism evidence="2 3">
    <name type="scientific">Pleuronectes platessa</name>
    <name type="common">European plaice</name>
    <dbReference type="NCBI Taxonomy" id="8262"/>
    <lineage>
        <taxon>Eukaryota</taxon>
        <taxon>Metazoa</taxon>
        <taxon>Chordata</taxon>
        <taxon>Craniata</taxon>
        <taxon>Vertebrata</taxon>
        <taxon>Euteleostomi</taxon>
        <taxon>Actinopterygii</taxon>
        <taxon>Neopterygii</taxon>
        <taxon>Teleostei</taxon>
        <taxon>Neoteleostei</taxon>
        <taxon>Acanthomorphata</taxon>
        <taxon>Carangaria</taxon>
        <taxon>Pleuronectiformes</taxon>
        <taxon>Pleuronectoidei</taxon>
        <taxon>Pleuronectidae</taxon>
        <taxon>Pleuronectes</taxon>
    </lineage>
</organism>
<evidence type="ECO:0000313" key="2">
    <source>
        <dbReference type="EMBL" id="CAB1452603.1"/>
    </source>
</evidence>
<reference evidence="2" key="1">
    <citation type="submission" date="2020-03" db="EMBL/GenBank/DDBJ databases">
        <authorList>
            <person name="Weist P."/>
        </authorList>
    </citation>
    <scope>NUCLEOTIDE SEQUENCE</scope>
</reference>
<sequence length="110" mass="11760">MIHEPTPGSRLISPPAELSWVTIHAIQSLPLVPRCPPQSVFAFPGASLELKAEPTDTKLPMMCDSLAPSRLSSCSRLFSLSLPVGPRPPPGRRPGANTAVNKATGTYEKM</sequence>
<dbReference type="EMBL" id="CADEAL010004136">
    <property type="protein sequence ID" value="CAB1452603.1"/>
    <property type="molecule type" value="Genomic_DNA"/>
</dbReference>
<dbReference type="Proteomes" id="UP001153269">
    <property type="component" value="Unassembled WGS sequence"/>
</dbReference>
<evidence type="ECO:0000313" key="3">
    <source>
        <dbReference type="Proteomes" id="UP001153269"/>
    </source>
</evidence>
<dbReference type="AlphaFoldDB" id="A0A9N7VNV6"/>
<comment type="caution">
    <text evidence="2">The sequence shown here is derived from an EMBL/GenBank/DDBJ whole genome shotgun (WGS) entry which is preliminary data.</text>
</comment>
<gene>
    <name evidence="2" type="ORF">PLEPLA_LOCUS40353</name>
</gene>
<accession>A0A9N7VNV6</accession>
<feature type="region of interest" description="Disordered" evidence="1">
    <location>
        <begin position="82"/>
        <end position="110"/>
    </location>
</feature>
<name>A0A9N7VNV6_PLEPL</name>
<protein>
    <submittedName>
        <fullName evidence="2">Uncharacterized protein</fullName>
    </submittedName>
</protein>
<keyword evidence="3" id="KW-1185">Reference proteome</keyword>
<proteinExistence type="predicted"/>